<reference evidence="2 3" key="1">
    <citation type="submission" date="2020-04" db="EMBL/GenBank/DDBJ databases">
        <authorList>
            <person name="De Canck E."/>
        </authorList>
    </citation>
    <scope>NUCLEOTIDE SEQUENCE [LARGE SCALE GENOMIC DNA]</scope>
    <source>
        <strain evidence="2 3">LMG 3458</strain>
    </source>
</reference>
<proteinExistence type="predicted"/>
<evidence type="ECO:0000256" key="1">
    <source>
        <dbReference type="SAM" id="MobiDB-lite"/>
    </source>
</evidence>
<dbReference type="Pfam" id="PF05962">
    <property type="entry name" value="HutD"/>
    <property type="match status" value="2"/>
</dbReference>
<protein>
    <submittedName>
        <fullName evidence="2">Protein Ves</fullName>
    </submittedName>
</protein>
<dbReference type="EMBL" id="CADIJO010000017">
    <property type="protein sequence ID" value="CAB3725532.1"/>
    <property type="molecule type" value="Genomic_DNA"/>
</dbReference>
<evidence type="ECO:0000313" key="3">
    <source>
        <dbReference type="Proteomes" id="UP000494111"/>
    </source>
</evidence>
<dbReference type="InterPro" id="IPR010282">
    <property type="entry name" value="Uncharacterised_HutD/Ves"/>
</dbReference>
<dbReference type="AlphaFoldDB" id="A0A6S7ACG5"/>
<name>A0A6S7ACG5_9BURK</name>
<dbReference type="PANTHER" id="PTHR37943">
    <property type="entry name" value="PROTEIN VES"/>
    <property type="match status" value="1"/>
</dbReference>
<dbReference type="Gene3D" id="2.60.120.10">
    <property type="entry name" value="Jelly Rolls"/>
    <property type="match status" value="1"/>
</dbReference>
<dbReference type="PANTHER" id="PTHR37943:SF1">
    <property type="entry name" value="PROTEIN VES"/>
    <property type="match status" value="1"/>
</dbReference>
<dbReference type="RefSeq" id="WP_175194945.1">
    <property type="nucleotide sequence ID" value="NZ_CADIJO010000017.1"/>
</dbReference>
<gene>
    <name evidence="2" type="primary">ves_2</name>
    <name evidence="2" type="ORF">LMG3458_04362</name>
</gene>
<dbReference type="InterPro" id="IPR011051">
    <property type="entry name" value="RmlC_Cupin_sf"/>
</dbReference>
<dbReference type="InterPro" id="IPR014710">
    <property type="entry name" value="RmlC-like_jellyroll"/>
</dbReference>
<feature type="region of interest" description="Disordered" evidence="1">
    <location>
        <begin position="1"/>
        <end position="30"/>
    </location>
</feature>
<evidence type="ECO:0000313" key="2">
    <source>
        <dbReference type="EMBL" id="CAB3725532.1"/>
    </source>
</evidence>
<accession>A0A6S7ACG5</accession>
<organism evidence="2 3">
    <name type="scientific">Achromobacter deleyi</name>
    <dbReference type="NCBI Taxonomy" id="1353891"/>
    <lineage>
        <taxon>Bacteria</taxon>
        <taxon>Pseudomonadati</taxon>
        <taxon>Pseudomonadota</taxon>
        <taxon>Betaproteobacteria</taxon>
        <taxon>Burkholderiales</taxon>
        <taxon>Alcaligenaceae</taxon>
        <taxon>Achromobacter</taxon>
    </lineage>
</organism>
<sequence>MAQFPETGGARRGPWQALPPEPWKNGGGVTRTLAADKDAAESAAARWRVSIADITRDGPYSRFAGDDRVSVVLSGAGVVLRDTRAGLRDECLPRGNAGVPLRDAGVPLRDAGAQVCDAGAQIWLAPGQPVAFAGDAAWHGTLVDGPVQVLNLFVRRGSARARVRGVNLASPAGPADAPAGVSAGALALADGAARHLQLCVALVAGRWQTPDGATELAAGEFLLRRAACPGSPVNPGDPGAAAGQAVDAFTPSPGVSRQAPGLAAVLLDIFY</sequence>
<dbReference type="SUPFAM" id="SSF51182">
    <property type="entry name" value="RmlC-like cupins"/>
    <property type="match status" value="1"/>
</dbReference>
<dbReference type="Proteomes" id="UP000494111">
    <property type="component" value="Unassembled WGS sequence"/>
</dbReference>